<proteinExistence type="predicted"/>
<reference evidence="4 5" key="1">
    <citation type="submission" date="2023-04" db="EMBL/GenBank/DDBJ databases">
        <title>Draft genome sequence of Saccharopolyspora sp. TS4A08 isolated from sweet potato rhizospheric soil.</title>
        <authorList>
            <person name="Suksaard P."/>
            <person name="Duangmal K."/>
        </authorList>
    </citation>
    <scope>NUCLEOTIDE SEQUENCE [LARGE SCALE GENOMIC DNA]</scope>
    <source>
        <strain evidence="4 5">TS4A08</strain>
    </source>
</reference>
<dbReference type="InterPro" id="IPR039536">
    <property type="entry name" value="TetR_C_Proteobacteria"/>
</dbReference>
<evidence type="ECO:0000259" key="3">
    <source>
        <dbReference type="PROSITE" id="PS50977"/>
    </source>
</evidence>
<dbReference type="PANTHER" id="PTHR30055">
    <property type="entry name" value="HTH-TYPE TRANSCRIPTIONAL REGULATOR RUTR"/>
    <property type="match status" value="1"/>
</dbReference>
<dbReference type="Gene3D" id="1.10.357.10">
    <property type="entry name" value="Tetracycline Repressor, domain 2"/>
    <property type="match status" value="1"/>
</dbReference>
<gene>
    <name evidence="4" type="ORF">QFW96_17060</name>
</gene>
<dbReference type="PANTHER" id="PTHR30055:SF146">
    <property type="entry name" value="HTH-TYPE TRANSCRIPTIONAL DUAL REGULATOR CECR"/>
    <property type="match status" value="1"/>
</dbReference>
<dbReference type="Proteomes" id="UP001237595">
    <property type="component" value="Unassembled WGS sequence"/>
</dbReference>
<dbReference type="EMBL" id="JASAOF010000010">
    <property type="protein sequence ID" value="MDI2030343.1"/>
    <property type="molecule type" value="Genomic_DNA"/>
</dbReference>
<sequence>MTTPRAAPQADGRRKRTEMKRAAILDAAEELFVSDGFEVTSVDAIAARAGVSKRTVYDHFGDKRGLFVGVLERSGEVLLRTIRAAIDEELTEGRDLREALHAFAQRVTTETFPSSVYVNFRRLNGQNPPAPRLPDGLHDEPERSLEERFTRYADAGALRLRDPRRAVQHFIALTMRLALDVLDQTPDLARDTDELHDLIADGVDAFLRAYT</sequence>
<evidence type="ECO:0000256" key="1">
    <source>
        <dbReference type="ARBA" id="ARBA00023125"/>
    </source>
</evidence>
<dbReference type="PROSITE" id="PS01081">
    <property type="entry name" value="HTH_TETR_1"/>
    <property type="match status" value="1"/>
</dbReference>
<organism evidence="4 5">
    <name type="scientific">Saccharopolyspora ipomoeae</name>
    <dbReference type="NCBI Taxonomy" id="3042027"/>
    <lineage>
        <taxon>Bacteria</taxon>
        <taxon>Bacillati</taxon>
        <taxon>Actinomycetota</taxon>
        <taxon>Actinomycetes</taxon>
        <taxon>Pseudonocardiales</taxon>
        <taxon>Pseudonocardiaceae</taxon>
        <taxon>Saccharopolyspora</taxon>
    </lineage>
</organism>
<dbReference type="InterPro" id="IPR001647">
    <property type="entry name" value="HTH_TetR"/>
</dbReference>
<dbReference type="PROSITE" id="PS50977">
    <property type="entry name" value="HTH_TETR_2"/>
    <property type="match status" value="1"/>
</dbReference>
<dbReference type="RefSeq" id="WP_281456656.1">
    <property type="nucleotide sequence ID" value="NZ_JASAOF010000010.1"/>
</dbReference>
<dbReference type="SUPFAM" id="SSF46689">
    <property type="entry name" value="Homeodomain-like"/>
    <property type="match status" value="1"/>
</dbReference>
<evidence type="ECO:0000313" key="4">
    <source>
        <dbReference type="EMBL" id="MDI2030343.1"/>
    </source>
</evidence>
<feature type="domain" description="HTH tetR-type" evidence="3">
    <location>
        <begin position="18"/>
        <end position="78"/>
    </location>
</feature>
<protein>
    <submittedName>
        <fullName evidence="4">TetR/AcrR family transcriptional regulator</fullName>
    </submittedName>
</protein>
<accession>A0ABT6PQV3</accession>
<dbReference type="Pfam" id="PF14246">
    <property type="entry name" value="TetR_C_7"/>
    <property type="match status" value="1"/>
</dbReference>
<dbReference type="InterPro" id="IPR009057">
    <property type="entry name" value="Homeodomain-like_sf"/>
</dbReference>
<name>A0ABT6PQV3_9PSEU</name>
<comment type="caution">
    <text evidence="4">The sequence shown here is derived from an EMBL/GenBank/DDBJ whole genome shotgun (WGS) entry which is preliminary data.</text>
</comment>
<feature type="DNA-binding region" description="H-T-H motif" evidence="2">
    <location>
        <begin position="41"/>
        <end position="60"/>
    </location>
</feature>
<keyword evidence="1 2" id="KW-0238">DNA-binding</keyword>
<keyword evidence="5" id="KW-1185">Reference proteome</keyword>
<dbReference type="InterPro" id="IPR050109">
    <property type="entry name" value="HTH-type_TetR-like_transc_reg"/>
</dbReference>
<dbReference type="PRINTS" id="PR00455">
    <property type="entry name" value="HTHTETR"/>
</dbReference>
<dbReference type="InterPro" id="IPR023772">
    <property type="entry name" value="DNA-bd_HTH_TetR-type_CS"/>
</dbReference>
<dbReference type="Pfam" id="PF00440">
    <property type="entry name" value="TetR_N"/>
    <property type="match status" value="1"/>
</dbReference>
<evidence type="ECO:0000313" key="5">
    <source>
        <dbReference type="Proteomes" id="UP001237595"/>
    </source>
</evidence>
<evidence type="ECO:0000256" key="2">
    <source>
        <dbReference type="PROSITE-ProRule" id="PRU00335"/>
    </source>
</evidence>